<organism evidence="2 3">
    <name type="scientific">Enhygromyxa salina</name>
    <dbReference type="NCBI Taxonomy" id="215803"/>
    <lineage>
        <taxon>Bacteria</taxon>
        <taxon>Pseudomonadati</taxon>
        <taxon>Myxococcota</taxon>
        <taxon>Polyangia</taxon>
        <taxon>Nannocystales</taxon>
        <taxon>Nannocystaceae</taxon>
        <taxon>Enhygromyxa</taxon>
    </lineage>
</organism>
<dbReference type="RefSeq" id="WP_106394948.1">
    <property type="nucleotide sequence ID" value="NZ_PVNK01000251.1"/>
</dbReference>
<name>A0A2S9XED2_9BACT</name>
<dbReference type="EMBL" id="PVNK01000251">
    <property type="protein sequence ID" value="PRP91213.1"/>
    <property type="molecule type" value="Genomic_DNA"/>
</dbReference>
<protein>
    <recommendedName>
        <fullName evidence="4">Photosynthetic reaction center cytochrome c subunit</fullName>
    </recommendedName>
</protein>
<keyword evidence="3" id="KW-1185">Reference proteome</keyword>
<comment type="caution">
    <text evidence="2">The sequence shown here is derived from an EMBL/GenBank/DDBJ whole genome shotgun (WGS) entry which is preliminary data.</text>
</comment>
<feature type="chain" id="PRO_5015550301" description="Photosynthetic reaction center cytochrome c subunit" evidence="1">
    <location>
        <begin position="20"/>
        <end position="152"/>
    </location>
</feature>
<dbReference type="InterPro" id="IPR036280">
    <property type="entry name" value="Multihaem_cyt_sf"/>
</dbReference>
<evidence type="ECO:0008006" key="4">
    <source>
        <dbReference type="Google" id="ProtNLM"/>
    </source>
</evidence>
<accession>A0A2S9XED2</accession>
<sequence length="152" mass="16412">MFAHARVVALALLSLPLLACGPHGETGIPEGQETPWAEMDQSQRMEHMGAVVMPRMQAVFQGHDPDRFADFGCATCHGGGAGNGSFEMPNPALPTLDASKLYKKHRKVSPDMVKLMWKEVEPAMGEALALTYGLGDAEFSCASCHVVENQNE</sequence>
<evidence type="ECO:0000313" key="3">
    <source>
        <dbReference type="Proteomes" id="UP000237968"/>
    </source>
</evidence>
<gene>
    <name evidence="2" type="ORF">ENSA5_57360</name>
</gene>
<dbReference type="Proteomes" id="UP000237968">
    <property type="component" value="Unassembled WGS sequence"/>
</dbReference>
<dbReference type="SUPFAM" id="SSF48695">
    <property type="entry name" value="Multiheme cytochromes"/>
    <property type="match status" value="1"/>
</dbReference>
<evidence type="ECO:0000313" key="2">
    <source>
        <dbReference type="EMBL" id="PRP91213.1"/>
    </source>
</evidence>
<feature type="signal peptide" evidence="1">
    <location>
        <begin position="1"/>
        <end position="19"/>
    </location>
</feature>
<dbReference type="AlphaFoldDB" id="A0A2S9XED2"/>
<proteinExistence type="predicted"/>
<evidence type="ECO:0000256" key="1">
    <source>
        <dbReference type="SAM" id="SignalP"/>
    </source>
</evidence>
<keyword evidence="1" id="KW-0732">Signal</keyword>
<reference evidence="2 3" key="1">
    <citation type="submission" date="2018-03" db="EMBL/GenBank/DDBJ databases">
        <title>Draft Genome Sequences of the Obligatory Marine Myxobacteria Enhygromyxa salina SWB005.</title>
        <authorList>
            <person name="Poehlein A."/>
            <person name="Moghaddam J.A."/>
            <person name="Harms H."/>
            <person name="Alanjari M."/>
            <person name="Koenig G.M."/>
            <person name="Daniel R."/>
            <person name="Schaeberle T.F."/>
        </authorList>
    </citation>
    <scope>NUCLEOTIDE SEQUENCE [LARGE SCALE GENOMIC DNA]</scope>
    <source>
        <strain evidence="2 3">SWB005</strain>
    </source>
</reference>
<dbReference type="OrthoDB" id="5513386at2"/>